<feature type="compositionally biased region" description="Basic and acidic residues" evidence="2">
    <location>
        <begin position="158"/>
        <end position="178"/>
    </location>
</feature>
<dbReference type="GO" id="GO:0005524">
    <property type="term" value="F:ATP binding"/>
    <property type="evidence" value="ECO:0007669"/>
    <property type="project" value="InterPro"/>
</dbReference>
<evidence type="ECO:0000256" key="1">
    <source>
        <dbReference type="ARBA" id="ARBA00022705"/>
    </source>
</evidence>
<feature type="domain" description="AAA+ ATPase" evidence="3">
    <location>
        <begin position="95"/>
        <end position="296"/>
    </location>
</feature>
<dbReference type="OrthoDB" id="446168at2759"/>
<dbReference type="GO" id="GO:0005634">
    <property type="term" value="C:nucleus"/>
    <property type="evidence" value="ECO:0007669"/>
    <property type="project" value="TreeGrafter"/>
</dbReference>
<dbReference type="GO" id="GO:0016887">
    <property type="term" value="F:ATP hydrolysis activity"/>
    <property type="evidence" value="ECO:0007669"/>
    <property type="project" value="InterPro"/>
</dbReference>
<dbReference type="Pfam" id="PF00004">
    <property type="entry name" value="AAA"/>
    <property type="match status" value="1"/>
</dbReference>
<dbReference type="PANTHER" id="PTHR23389">
    <property type="entry name" value="CHROMOSOME TRANSMISSION FIDELITY FACTOR 18"/>
    <property type="match status" value="1"/>
</dbReference>
<comment type="caution">
    <text evidence="4">The sequence shown here is derived from an EMBL/GenBank/DDBJ whole genome shotgun (WGS) entry which is preliminary data.</text>
</comment>
<accession>A0A5J4TXN0</accession>
<evidence type="ECO:0000259" key="3">
    <source>
        <dbReference type="SMART" id="SM00382"/>
    </source>
</evidence>
<evidence type="ECO:0000313" key="4">
    <source>
        <dbReference type="EMBL" id="KAA6362592.1"/>
    </source>
</evidence>
<dbReference type="GO" id="GO:0006260">
    <property type="term" value="P:DNA replication"/>
    <property type="evidence" value="ECO:0007669"/>
    <property type="project" value="UniProtKB-KW"/>
</dbReference>
<feature type="region of interest" description="Disordered" evidence="2">
    <location>
        <begin position="419"/>
        <end position="446"/>
    </location>
</feature>
<keyword evidence="1" id="KW-0235">DNA replication</keyword>
<dbReference type="InterPro" id="IPR027417">
    <property type="entry name" value="P-loop_NTPase"/>
</dbReference>
<feature type="compositionally biased region" description="Basic residues" evidence="2">
    <location>
        <begin position="37"/>
        <end position="53"/>
    </location>
</feature>
<reference evidence="4 5" key="1">
    <citation type="submission" date="2019-03" db="EMBL/GenBank/DDBJ databases">
        <title>Single cell metagenomics reveals metabolic interactions within the superorganism composed of flagellate Streblomastix strix and complex community of Bacteroidetes bacteria on its surface.</title>
        <authorList>
            <person name="Treitli S.C."/>
            <person name="Kolisko M."/>
            <person name="Husnik F."/>
            <person name="Keeling P."/>
            <person name="Hampl V."/>
        </authorList>
    </citation>
    <scope>NUCLEOTIDE SEQUENCE [LARGE SCALE GENOMIC DNA]</scope>
    <source>
        <strain evidence="4">ST1C</strain>
    </source>
</reference>
<feature type="compositionally biased region" description="Acidic residues" evidence="2">
    <location>
        <begin position="58"/>
        <end position="67"/>
    </location>
</feature>
<dbReference type="InterPro" id="IPR003593">
    <property type="entry name" value="AAA+_ATPase"/>
</dbReference>
<dbReference type="GO" id="GO:0003677">
    <property type="term" value="F:DNA binding"/>
    <property type="evidence" value="ECO:0007669"/>
    <property type="project" value="InterPro"/>
</dbReference>
<dbReference type="SMART" id="SM00382">
    <property type="entry name" value="AAA"/>
    <property type="match status" value="1"/>
</dbReference>
<dbReference type="EMBL" id="SNRW01023983">
    <property type="protein sequence ID" value="KAA6362592.1"/>
    <property type="molecule type" value="Genomic_DNA"/>
</dbReference>
<evidence type="ECO:0000313" key="5">
    <source>
        <dbReference type="Proteomes" id="UP000324800"/>
    </source>
</evidence>
<sequence length="507" mass="57125">MWVEKYKPSKISDIAGNNDNVRKLYNWLIDWQPQPKGQKRKKPSIVKKKKKGSKQGSDDEDKSEDSEQMSKVKQKRRTQKQIYNLQSLPAQSTIVGNAVIISGPPGIGKTTAAHITAEEAEYEVVEYNASDTRNQSSLKLVVQSALQNHTLQGFFGGNEDKQKEREKERDNQREIEKEKKKKKKKKSKMKKDSIDDDDSDEDEQDDSNNSGQYSDHQLDLQLGAKLKKRICVIMDEVDGMGGGDRGGLTELVKLIDDTSVPIICICNDKHSKKMKTLRDHCADLPFNRPTPVQIITRLVPILNSEGVVFSSNAVDELVRSANNDIRQILTLCQMWKDTPLDFNSFVSGMKSVVQKNITLSIHNVVPKFFVNLDYQSYTINDRIDFYFVDQGIVPLYVFENYIRCRPGAQSLIYQPSVTKQQQQQSSSSSSDYSMFSSSSSKPTTSITSIQLPQTPYHLRSGVSIYEVGGLNSGIDGGGCIDQGGGRPPFFSDWKQRQLKNFVISVLK</sequence>
<proteinExistence type="predicted"/>
<organism evidence="4 5">
    <name type="scientific">Streblomastix strix</name>
    <dbReference type="NCBI Taxonomy" id="222440"/>
    <lineage>
        <taxon>Eukaryota</taxon>
        <taxon>Metamonada</taxon>
        <taxon>Preaxostyla</taxon>
        <taxon>Oxymonadida</taxon>
        <taxon>Streblomastigidae</taxon>
        <taxon>Streblomastix</taxon>
    </lineage>
</organism>
<dbReference type="Gene3D" id="1.10.8.60">
    <property type="match status" value="1"/>
</dbReference>
<dbReference type="SUPFAM" id="SSF52540">
    <property type="entry name" value="P-loop containing nucleoside triphosphate hydrolases"/>
    <property type="match status" value="1"/>
</dbReference>
<dbReference type="Gene3D" id="1.20.272.10">
    <property type="match status" value="1"/>
</dbReference>
<dbReference type="PANTHER" id="PTHR23389:SF6">
    <property type="entry name" value="REPLICATION FACTOR C SUBUNIT 1"/>
    <property type="match status" value="1"/>
</dbReference>
<protein>
    <submittedName>
        <fullName evidence="4">Putative DNA replication factor C, large subunit</fullName>
    </submittedName>
</protein>
<dbReference type="InterPro" id="IPR003959">
    <property type="entry name" value="ATPase_AAA_core"/>
</dbReference>
<feature type="region of interest" description="Disordered" evidence="2">
    <location>
        <begin position="32"/>
        <end position="84"/>
    </location>
</feature>
<dbReference type="AlphaFoldDB" id="A0A5J4TXN0"/>
<feature type="region of interest" description="Disordered" evidence="2">
    <location>
        <begin position="152"/>
        <end position="217"/>
    </location>
</feature>
<feature type="compositionally biased region" description="Basic residues" evidence="2">
    <location>
        <begin position="179"/>
        <end position="189"/>
    </location>
</feature>
<evidence type="ECO:0000256" key="2">
    <source>
        <dbReference type="SAM" id="MobiDB-lite"/>
    </source>
</evidence>
<dbReference type="Proteomes" id="UP000324800">
    <property type="component" value="Unassembled WGS sequence"/>
</dbReference>
<dbReference type="InterPro" id="IPR008921">
    <property type="entry name" value="DNA_pol3_clamp-load_cplx_C"/>
</dbReference>
<dbReference type="SUPFAM" id="SSF48019">
    <property type="entry name" value="post-AAA+ oligomerization domain-like"/>
    <property type="match status" value="1"/>
</dbReference>
<dbReference type="Pfam" id="PF25361">
    <property type="entry name" value="AAA_lid_RFC1"/>
    <property type="match status" value="1"/>
</dbReference>
<gene>
    <name evidence="4" type="ORF">EZS28_041881</name>
</gene>
<dbReference type="Gene3D" id="3.40.50.300">
    <property type="entry name" value="P-loop containing nucleotide triphosphate hydrolases"/>
    <property type="match status" value="1"/>
</dbReference>
<feature type="compositionally biased region" description="Acidic residues" evidence="2">
    <location>
        <begin position="194"/>
        <end position="206"/>
    </location>
</feature>
<name>A0A5J4TXN0_9EUKA</name>